<evidence type="ECO:0000313" key="9">
    <source>
        <dbReference type="Proteomes" id="UP001266305"/>
    </source>
</evidence>
<comment type="caution">
    <text evidence="8">The sequence shown here is derived from an EMBL/GenBank/DDBJ whole genome shotgun (WGS) entry which is preliminary data.</text>
</comment>
<evidence type="ECO:0000256" key="3">
    <source>
        <dbReference type="ARBA" id="ARBA00023212"/>
    </source>
</evidence>
<dbReference type="Pfam" id="PF16540">
    <property type="entry name" value="MKLP1_Arf_bdg"/>
    <property type="match status" value="1"/>
</dbReference>
<keyword evidence="3" id="KW-0206">Cytoskeleton</keyword>
<evidence type="ECO:0000256" key="4">
    <source>
        <dbReference type="PROSITE-ProRule" id="PRU00283"/>
    </source>
</evidence>
<feature type="coiled-coil region" evidence="5">
    <location>
        <begin position="166"/>
        <end position="235"/>
    </location>
</feature>
<comment type="similarity">
    <text evidence="4">Belongs to the TRAFAC class myosin-kinesin ATPase superfamily. Kinesin family.</text>
</comment>
<dbReference type="Pfam" id="PF00225">
    <property type="entry name" value="Kinesin"/>
    <property type="match status" value="1"/>
</dbReference>
<organism evidence="8 9">
    <name type="scientific">Saguinus oedipus</name>
    <name type="common">Cotton-top tamarin</name>
    <name type="synonym">Oedipomidas oedipus</name>
    <dbReference type="NCBI Taxonomy" id="9490"/>
    <lineage>
        <taxon>Eukaryota</taxon>
        <taxon>Metazoa</taxon>
        <taxon>Chordata</taxon>
        <taxon>Craniata</taxon>
        <taxon>Vertebrata</taxon>
        <taxon>Euteleostomi</taxon>
        <taxon>Mammalia</taxon>
        <taxon>Eutheria</taxon>
        <taxon>Euarchontoglires</taxon>
        <taxon>Primates</taxon>
        <taxon>Haplorrhini</taxon>
        <taxon>Platyrrhini</taxon>
        <taxon>Cebidae</taxon>
        <taxon>Callitrichinae</taxon>
        <taxon>Saguinus</taxon>
    </lineage>
</organism>
<evidence type="ECO:0000256" key="5">
    <source>
        <dbReference type="SAM" id="Coils"/>
    </source>
</evidence>
<dbReference type="PROSITE" id="PS50067">
    <property type="entry name" value="KINESIN_MOTOR_2"/>
    <property type="match status" value="1"/>
</dbReference>
<dbReference type="InterPro" id="IPR038105">
    <property type="entry name" value="Kif23_Arf-bd_sf"/>
</dbReference>
<dbReference type="Gene3D" id="1.20.58.1980">
    <property type="match status" value="1"/>
</dbReference>
<feature type="domain" description="Kinesin motor" evidence="7">
    <location>
        <begin position="1"/>
        <end position="58"/>
    </location>
</feature>
<feature type="compositionally biased region" description="Basic and acidic residues" evidence="6">
    <location>
        <begin position="284"/>
        <end position="301"/>
    </location>
</feature>
<dbReference type="InterPro" id="IPR001752">
    <property type="entry name" value="Kinesin_motor_dom"/>
</dbReference>
<evidence type="ECO:0000256" key="1">
    <source>
        <dbReference type="ARBA" id="ARBA00004245"/>
    </source>
</evidence>
<dbReference type="InterPro" id="IPR027640">
    <property type="entry name" value="Kinesin-like_fam"/>
</dbReference>
<accession>A0ABQ9V495</accession>
<dbReference type="InterPro" id="IPR027417">
    <property type="entry name" value="P-loop_NTPase"/>
</dbReference>
<keyword evidence="9" id="KW-1185">Reference proteome</keyword>
<feature type="region of interest" description="Disordered" evidence="6">
    <location>
        <begin position="485"/>
        <end position="515"/>
    </location>
</feature>
<dbReference type="PANTHER" id="PTHR24115:SF600">
    <property type="entry name" value="KINESIN-LIKE PROTEIN KIF23"/>
    <property type="match status" value="1"/>
</dbReference>
<dbReference type="PANTHER" id="PTHR24115">
    <property type="entry name" value="KINESIN-RELATED"/>
    <property type="match status" value="1"/>
</dbReference>
<gene>
    <name evidence="8" type="primary">KIF23_2</name>
    <name evidence="8" type="ORF">P7K49_017108</name>
</gene>
<dbReference type="Proteomes" id="UP001266305">
    <property type="component" value="Unassembled WGS sequence"/>
</dbReference>
<feature type="region of interest" description="Disordered" evidence="6">
    <location>
        <begin position="284"/>
        <end position="313"/>
    </location>
</feature>
<feature type="compositionally biased region" description="Low complexity" evidence="6">
    <location>
        <begin position="302"/>
        <end position="313"/>
    </location>
</feature>
<dbReference type="EMBL" id="JASSZA010000008">
    <property type="protein sequence ID" value="KAK2103252.1"/>
    <property type="molecule type" value="Genomic_DNA"/>
</dbReference>
<evidence type="ECO:0000256" key="2">
    <source>
        <dbReference type="ARBA" id="ARBA00022490"/>
    </source>
</evidence>
<protein>
    <submittedName>
        <fullName evidence="8">Kinesin-like protein kif23</fullName>
    </submittedName>
</protein>
<evidence type="ECO:0000259" key="7">
    <source>
        <dbReference type="PROSITE" id="PS50067"/>
    </source>
</evidence>
<name>A0ABQ9V495_SAGOE</name>
<comment type="caution">
    <text evidence="4">Lacks conserved residue(s) required for the propagation of feature annotation.</text>
</comment>
<evidence type="ECO:0000256" key="6">
    <source>
        <dbReference type="SAM" id="MobiDB-lite"/>
    </source>
</evidence>
<dbReference type="SUPFAM" id="SSF52540">
    <property type="entry name" value="P-loop containing nucleoside triphosphate hydrolases"/>
    <property type="match status" value="1"/>
</dbReference>
<reference evidence="8 9" key="1">
    <citation type="submission" date="2023-05" db="EMBL/GenBank/DDBJ databases">
        <title>B98-5 Cell Line De Novo Hybrid Assembly: An Optical Mapping Approach.</title>
        <authorList>
            <person name="Kananen K."/>
            <person name="Auerbach J.A."/>
            <person name="Kautto E."/>
            <person name="Blachly J.S."/>
        </authorList>
    </citation>
    <scope>NUCLEOTIDE SEQUENCE [LARGE SCALE GENOMIC DNA]</scope>
    <source>
        <strain evidence="8">B95-8</strain>
        <tissue evidence="8">Cell line</tissue>
    </source>
</reference>
<sequence>MYGTNKMVPYRDSKLTHLFKNYFDGEGKVRMIVCVNPKAEDYEESLQVMRFAEVTQEVEVARPIDKVICGLTPGRRYRNQPRGPIGDEPLVTDVVLQSFPPLPSCEILDINDEQTLPRLIEALEKRHHLRQMMIDEFNKQSNTFKALLQEFDSAVLSKENYMQGKLNEKEKMISGQKLEIEQLEKKNKTLEYKIEILEKTTTIYEEDKRNLQQELETQNQKLQRHFSDKRRLEARLQGMVTETKMKWEKECERRVAAKQLEMQNKLWVKDEKLKQLKAIVTEPKIEKPERPSRERDREKVTPRSVSPSPVPLSSNYIAQISNGQQLMSQPQLHRRSNSCSSISVASCISEWEQKIPTYSTPLRDTSIARRRQQEPGQSKACIVSLEKNAPPIRLRHRRSRSAGDRWVDHKPASNVQTETVMQPHVPHAITVSVANEKALAKCEKYMLTHQELASDGEIETKLIKGDVYKTRGGGQSVQFTDIETLKQESPNGSRKRRSSTVAPAQPDGAESEWTDVETRCSVAVEMRAGSQLGPGYQHHAQPK</sequence>
<dbReference type="InterPro" id="IPR032384">
    <property type="entry name" value="Kif23_Arf-bd"/>
</dbReference>
<evidence type="ECO:0000313" key="8">
    <source>
        <dbReference type="EMBL" id="KAK2103252.1"/>
    </source>
</evidence>
<proteinExistence type="inferred from homology"/>
<keyword evidence="2" id="KW-0963">Cytoplasm</keyword>
<comment type="subcellular location">
    <subcellularLocation>
        <location evidence="1">Cytoplasm</location>
        <location evidence="1">Cytoskeleton</location>
    </subcellularLocation>
</comment>
<keyword evidence="5" id="KW-0175">Coiled coil</keyword>
<dbReference type="Gene3D" id="2.60.40.4330">
    <property type="entry name" value="Kinesin-like protein Kif23, Arf6-interacting domain"/>
    <property type="match status" value="1"/>
</dbReference>